<evidence type="ECO:0000256" key="3">
    <source>
        <dbReference type="SAM" id="SignalP"/>
    </source>
</evidence>
<sequence length="367" mass="40421">MSIFHIILFLYFLLTRRSHGSHGPYGVYASSNEDHLIYPSTSMNIPKVLVYTYTDGFRHDSIPTAISVLVNAGVRWGMEFDFTENKSIFNDDYLKQYDALMFISVTGDALDGQGEQAFHRYIQSGGNFVGVHASTCALYNSSVYNATIGSQFEWHPVIQDATFVRSNISHPATANVPDQWRFAEEVYYFTFDPRDNGAVVIVTVDESSYNNESYMSNSGEPHPIAWYIDPPSTSQPLQEGTVKAGRSFYTALGHSNETWQNETFINHLLSGLTWALDGASTRAYGVGIVGSENPRPTISSSTDSPTSSPTHPGHALQVTSGVGKVLTLHVTCPRLCFVVGFAMGFVSFSNGVFIMLLIVIMGSIVLL</sequence>
<dbReference type="RefSeq" id="XP_066081625.1">
    <property type="nucleotide sequence ID" value="XM_066225528.1"/>
</dbReference>
<feature type="transmembrane region" description="Helical" evidence="2">
    <location>
        <begin position="337"/>
        <end position="366"/>
    </location>
</feature>
<keyword evidence="2" id="KW-1133">Transmembrane helix</keyword>
<dbReference type="Gene3D" id="3.40.50.880">
    <property type="match status" value="1"/>
</dbReference>
<evidence type="ECO:0000313" key="5">
    <source>
        <dbReference type="EMBL" id="WWD03658.1"/>
    </source>
</evidence>
<dbReference type="InterPro" id="IPR029010">
    <property type="entry name" value="ThuA-like"/>
</dbReference>
<dbReference type="EMBL" id="CP144089">
    <property type="protein sequence ID" value="WWD03658.1"/>
    <property type="molecule type" value="Genomic_DNA"/>
</dbReference>
<keyword evidence="2" id="KW-0472">Membrane</keyword>
<dbReference type="KEGG" id="ker:91100517"/>
<feature type="region of interest" description="Disordered" evidence="1">
    <location>
        <begin position="294"/>
        <end position="314"/>
    </location>
</feature>
<evidence type="ECO:0000256" key="2">
    <source>
        <dbReference type="SAM" id="Phobius"/>
    </source>
</evidence>
<keyword evidence="2" id="KW-0812">Transmembrane</keyword>
<evidence type="ECO:0000259" key="4">
    <source>
        <dbReference type="Pfam" id="PF06283"/>
    </source>
</evidence>
<dbReference type="GeneID" id="91100517"/>
<feature type="domain" description="ThuA-like" evidence="4">
    <location>
        <begin position="47"/>
        <end position="275"/>
    </location>
</feature>
<feature type="chain" id="PRO_5043870131" description="ThuA-like domain-containing protein" evidence="3">
    <location>
        <begin position="21"/>
        <end position="367"/>
    </location>
</feature>
<name>A0AAX4KCK4_9TREE</name>
<keyword evidence="3" id="KW-0732">Signal</keyword>
<feature type="compositionally biased region" description="Low complexity" evidence="1">
    <location>
        <begin position="294"/>
        <end position="310"/>
    </location>
</feature>
<dbReference type="Pfam" id="PF06283">
    <property type="entry name" value="ThuA"/>
    <property type="match status" value="1"/>
</dbReference>
<dbReference type="SUPFAM" id="SSF52317">
    <property type="entry name" value="Class I glutamine amidotransferase-like"/>
    <property type="match status" value="1"/>
</dbReference>
<reference evidence="5 6" key="1">
    <citation type="submission" date="2024-01" db="EMBL/GenBank/DDBJ databases">
        <title>Comparative genomics of Cryptococcus and Kwoniella reveals pathogenesis evolution and contrasting modes of karyotype evolution via chromosome fusion or intercentromeric recombination.</title>
        <authorList>
            <person name="Coelho M.A."/>
            <person name="David-Palma M."/>
            <person name="Shea T."/>
            <person name="Bowers K."/>
            <person name="McGinley-Smith S."/>
            <person name="Mohammad A.W."/>
            <person name="Gnirke A."/>
            <person name="Yurkov A.M."/>
            <person name="Nowrousian M."/>
            <person name="Sun S."/>
            <person name="Cuomo C.A."/>
            <person name="Heitman J."/>
        </authorList>
    </citation>
    <scope>NUCLEOTIDE SEQUENCE [LARGE SCALE GENOMIC DNA]</scope>
    <source>
        <strain evidence="5 6">PYCC6329</strain>
    </source>
</reference>
<gene>
    <name evidence="5" type="ORF">V865_001713</name>
</gene>
<evidence type="ECO:0000256" key="1">
    <source>
        <dbReference type="SAM" id="MobiDB-lite"/>
    </source>
</evidence>
<dbReference type="PANTHER" id="PTHR40469:SF2">
    <property type="entry name" value="GALACTOSE-BINDING DOMAIN-LIKE SUPERFAMILY PROTEIN"/>
    <property type="match status" value="1"/>
</dbReference>
<feature type="signal peptide" evidence="3">
    <location>
        <begin position="1"/>
        <end position="20"/>
    </location>
</feature>
<protein>
    <recommendedName>
        <fullName evidence="4">ThuA-like domain-containing protein</fullName>
    </recommendedName>
</protein>
<proteinExistence type="predicted"/>
<dbReference type="Proteomes" id="UP001358614">
    <property type="component" value="Chromosome 1"/>
</dbReference>
<dbReference type="PANTHER" id="PTHR40469">
    <property type="entry name" value="SECRETED GLYCOSYL HYDROLASE"/>
    <property type="match status" value="1"/>
</dbReference>
<dbReference type="InterPro" id="IPR029062">
    <property type="entry name" value="Class_I_gatase-like"/>
</dbReference>
<keyword evidence="6" id="KW-1185">Reference proteome</keyword>
<dbReference type="AlphaFoldDB" id="A0AAX4KCK4"/>
<evidence type="ECO:0000313" key="6">
    <source>
        <dbReference type="Proteomes" id="UP001358614"/>
    </source>
</evidence>
<accession>A0AAX4KCK4</accession>
<organism evidence="5 6">
    <name type="scientific">Kwoniella europaea PYCC6329</name>
    <dbReference type="NCBI Taxonomy" id="1423913"/>
    <lineage>
        <taxon>Eukaryota</taxon>
        <taxon>Fungi</taxon>
        <taxon>Dikarya</taxon>
        <taxon>Basidiomycota</taxon>
        <taxon>Agaricomycotina</taxon>
        <taxon>Tremellomycetes</taxon>
        <taxon>Tremellales</taxon>
        <taxon>Cryptococcaceae</taxon>
        <taxon>Kwoniella</taxon>
    </lineage>
</organism>